<dbReference type="RefSeq" id="WP_377264536.1">
    <property type="nucleotide sequence ID" value="NZ_JBHMAA010000028.1"/>
</dbReference>
<dbReference type="Gene3D" id="3.40.190.170">
    <property type="entry name" value="Bacterial extracellular solute-binding protein, family 7"/>
    <property type="match status" value="1"/>
</dbReference>
<name>A0ABV6AM90_9HYPH</name>
<evidence type="ECO:0000313" key="3">
    <source>
        <dbReference type="EMBL" id="MFB9951716.1"/>
    </source>
</evidence>
<feature type="chain" id="PRO_5047184188" evidence="2">
    <location>
        <begin position="22"/>
        <end position="339"/>
    </location>
</feature>
<accession>A0ABV6AM90</accession>
<feature type="signal peptide" evidence="2">
    <location>
        <begin position="1"/>
        <end position="21"/>
    </location>
</feature>
<dbReference type="PANTHER" id="PTHR33376:SF15">
    <property type="entry name" value="BLL6794 PROTEIN"/>
    <property type="match status" value="1"/>
</dbReference>
<dbReference type="Pfam" id="PF03480">
    <property type="entry name" value="DctP"/>
    <property type="match status" value="1"/>
</dbReference>
<proteinExistence type="predicted"/>
<keyword evidence="4" id="KW-1185">Reference proteome</keyword>
<dbReference type="EMBL" id="JBHMAA010000028">
    <property type="protein sequence ID" value="MFB9951716.1"/>
    <property type="molecule type" value="Genomic_DNA"/>
</dbReference>
<evidence type="ECO:0000256" key="2">
    <source>
        <dbReference type="SAM" id="SignalP"/>
    </source>
</evidence>
<dbReference type="NCBIfam" id="NF037995">
    <property type="entry name" value="TRAP_S1"/>
    <property type="match status" value="1"/>
</dbReference>
<dbReference type="Proteomes" id="UP001589692">
    <property type="component" value="Unassembled WGS sequence"/>
</dbReference>
<reference evidence="3 4" key="1">
    <citation type="submission" date="2024-09" db="EMBL/GenBank/DDBJ databases">
        <authorList>
            <person name="Sun Q."/>
            <person name="Mori K."/>
        </authorList>
    </citation>
    <scope>NUCLEOTIDE SEQUENCE [LARGE SCALE GENOMIC DNA]</scope>
    <source>
        <strain evidence="3 4">TBRC 4938</strain>
    </source>
</reference>
<evidence type="ECO:0000313" key="4">
    <source>
        <dbReference type="Proteomes" id="UP001589692"/>
    </source>
</evidence>
<sequence>MKLKALLASAGLAAFAATAQAAEVELTLSHWVPATHMLQPGGMEPWAKSIGEASGGRIAITIYPASQLGAAPDHYDMARDGIVDIGFINPGYQPGRFPIIAAGEIPFLVANAKGGSRALDEWYRQYATREMKDVYTCMVIVHDPGTLHGTKGPIQVPADLKGKNIRPAHATMARLVNSLGAASVQVPAGEMRELISKGAADMTASPWNSIYTFGLQDVTKHHLDLPFYVTTFAFVMNKAKIDGLSPADRKVMDDHCTPEWAEKMATRWADAEAAGRQKMIDAGNHTFYKPTPDDVNLWKRATATLQGEWEAAATEAGVDAKAAWANLGETLKKYGADVK</sequence>
<dbReference type="InterPro" id="IPR018389">
    <property type="entry name" value="DctP_fam"/>
</dbReference>
<protein>
    <submittedName>
        <fullName evidence="3">TRAP transporter substrate-binding protein</fullName>
    </submittedName>
</protein>
<dbReference type="CDD" id="cd13665">
    <property type="entry name" value="PBP2_TRAP_Dctp3_4"/>
    <property type="match status" value="1"/>
</dbReference>
<organism evidence="3 4">
    <name type="scientific">Rhizobium puerariae</name>
    <dbReference type="NCBI Taxonomy" id="1585791"/>
    <lineage>
        <taxon>Bacteria</taxon>
        <taxon>Pseudomonadati</taxon>
        <taxon>Pseudomonadota</taxon>
        <taxon>Alphaproteobacteria</taxon>
        <taxon>Hyphomicrobiales</taxon>
        <taxon>Rhizobiaceae</taxon>
        <taxon>Rhizobium/Agrobacterium group</taxon>
        <taxon>Rhizobium</taxon>
    </lineage>
</organism>
<dbReference type="InterPro" id="IPR038404">
    <property type="entry name" value="TRAP_DctP_sf"/>
</dbReference>
<keyword evidence="1 2" id="KW-0732">Signal</keyword>
<dbReference type="PANTHER" id="PTHR33376">
    <property type="match status" value="1"/>
</dbReference>
<gene>
    <name evidence="3" type="ORF">ACFFP0_22945</name>
</gene>
<comment type="caution">
    <text evidence="3">The sequence shown here is derived from an EMBL/GenBank/DDBJ whole genome shotgun (WGS) entry which is preliminary data.</text>
</comment>
<evidence type="ECO:0000256" key="1">
    <source>
        <dbReference type="ARBA" id="ARBA00022729"/>
    </source>
</evidence>